<gene>
    <name evidence="1" type="ORF">EmuJ_000317400</name>
</gene>
<name>A0A068Y236_ECHMU</name>
<accession>A0A068Y236</accession>
<dbReference type="Proteomes" id="UP000017246">
    <property type="component" value="Unassembled WGS sequence"/>
</dbReference>
<evidence type="ECO:0000313" key="2">
    <source>
        <dbReference type="Proteomes" id="UP000017246"/>
    </source>
</evidence>
<evidence type="ECO:0000313" key="1">
    <source>
        <dbReference type="EMBL" id="CDS36173.1"/>
    </source>
</evidence>
<organism evidence="1 2">
    <name type="scientific">Echinococcus multilocularis</name>
    <name type="common">Fox tapeworm</name>
    <dbReference type="NCBI Taxonomy" id="6211"/>
    <lineage>
        <taxon>Eukaryota</taxon>
        <taxon>Metazoa</taxon>
        <taxon>Spiralia</taxon>
        <taxon>Lophotrochozoa</taxon>
        <taxon>Platyhelminthes</taxon>
        <taxon>Cestoda</taxon>
        <taxon>Eucestoda</taxon>
        <taxon>Cyclophyllidea</taxon>
        <taxon>Taeniidae</taxon>
        <taxon>Echinococcus</taxon>
    </lineage>
</organism>
<dbReference type="EMBL" id="LN902850">
    <property type="protein sequence ID" value="CDS36173.1"/>
    <property type="molecule type" value="Genomic_DNA"/>
</dbReference>
<protein>
    <submittedName>
        <fullName evidence="1">Hypothetical transcript</fullName>
    </submittedName>
</protein>
<reference evidence="1" key="2">
    <citation type="submission" date="2015-11" db="EMBL/GenBank/DDBJ databases">
        <authorList>
            <person name="Zhang Y."/>
            <person name="Guo Z."/>
        </authorList>
    </citation>
    <scope>NUCLEOTIDE SEQUENCE</scope>
</reference>
<keyword evidence="2" id="KW-1185">Reference proteome</keyword>
<proteinExistence type="predicted"/>
<dbReference type="AlphaFoldDB" id="A0A068Y236"/>
<sequence length="145" mass="15959">MFESSHISEVVDLQLPPFSSGGGGDEIAFPSGYHVTLIDFPVARMAILLTTCKLYFRLTEWPTHPTSPHTTPSHCCPCVWTTTPITVATPCTVMANPYPHSLLPFSNPYSPMATPCSPLPTRVACYNRKFKRSVCRLVDVCVAPM</sequence>
<reference evidence="1" key="1">
    <citation type="journal article" date="2013" name="Nature">
        <title>The genomes of four tapeworm species reveal adaptations to parasitism.</title>
        <authorList>
            <person name="Tsai I.J."/>
            <person name="Zarowiecki M."/>
            <person name="Holroyd N."/>
            <person name="Garciarrubio A."/>
            <person name="Sanchez-Flores A."/>
            <person name="Brooks K.L."/>
            <person name="Tracey A."/>
            <person name="Bobes R.J."/>
            <person name="Fragoso G."/>
            <person name="Sciutto E."/>
            <person name="Aslett M."/>
            <person name="Beasley H."/>
            <person name="Bennett H.M."/>
            <person name="Cai J."/>
            <person name="Camicia F."/>
            <person name="Clark R."/>
            <person name="Cucher M."/>
            <person name="De Silva N."/>
            <person name="Day T.A."/>
            <person name="Deplazes P."/>
            <person name="Estrada K."/>
            <person name="Fernandez C."/>
            <person name="Holland P.W."/>
            <person name="Hou J."/>
            <person name="Hu S."/>
            <person name="Huckvale T."/>
            <person name="Hung S.S."/>
            <person name="Kamenetzky L."/>
            <person name="Keane J.A."/>
            <person name="Kiss F."/>
            <person name="Koziol U."/>
            <person name="Lambert O."/>
            <person name="Liu K."/>
            <person name="Luo X."/>
            <person name="Luo Y."/>
            <person name="Macchiaroli N."/>
            <person name="Nichol S."/>
            <person name="Paps J."/>
            <person name="Parkinson J."/>
            <person name="Pouchkina-Stantcheva N."/>
            <person name="Riddiford N."/>
            <person name="Rosenzvit M."/>
            <person name="Salinas G."/>
            <person name="Wasmuth J.D."/>
            <person name="Zamanian M."/>
            <person name="Zheng Y."/>
            <person name="Cai X."/>
            <person name="Soberon X."/>
            <person name="Olson P.D."/>
            <person name="Laclette J.P."/>
            <person name="Brehm K."/>
            <person name="Berriman M."/>
            <person name="Garciarrubio A."/>
            <person name="Bobes R.J."/>
            <person name="Fragoso G."/>
            <person name="Sanchez-Flores A."/>
            <person name="Estrada K."/>
            <person name="Cevallos M.A."/>
            <person name="Morett E."/>
            <person name="Gonzalez V."/>
            <person name="Portillo T."/>
            <person name="Ochoa-Leyva A."/>
            <person name="Jose M.V."/>
            <person name="Sciutto E."/>
            <person name="Landa A."/>
            <person name="Jimenez L."/>
            <person name="Valdes V."/>
            <person name="Carrero J.C."/>
            <person name="Larralde C."/>
            <person name="Morales-Montor J."/>
            <person name="Limon-Lason J."/>
            <person name="Soberon X."/>
            <person name="Laclette J.P."/>
        </authorList>
    </citation>
    <scope>NUCLEOTIDE SEQUENCE [LARGE SCALE GENOMIC DNA]</scope>
</reference>